<feature type="transmembrane region" description="Helical" evidence="7">
    <location>
        <begin position="84"/>
        <end position="106"/>
    </location>
</feature>
<reference evidence="9 10" key="1">
    <citation type="submission" date="2016-07" db="EMBL/GenBank/DDBJ databases">
        <title>High microdiversification within the ubiquitous acI lineage of Actinobacteria.</title>
        <authorList>
            <person name="Neuenschwander S.M."/>
            <person name="Salcher M."/>
            <person name="Ghai R."/>
            <person name="Pernthaler J."/>
        </authorList>
    </citation>
    <scope>NUCLEOTIDE SEQUENCE [LARGE SCALE GENOMIC DNA]</scope>
    <source>
        <strain evidence="9">MMS-IIA-15</strain>
    </source>
</reference>
<evidence type="ECO:0000313" key="9">
    <source>
        <dbReference type="EMBL" id="ASY20176.1"/>
    </source>
</evidence>
<dbReference type="InterPro" id="IPR000515">
    <property type="entry name" value="MetI-like"/>
</dbReference>
<keyword evidence="4 7" id="KW-0812">Transmembrane</keyword>
<feature type="domain" description="ABC transmembrane type-1" evidence="8">
    <location>
        <begin position="80"/>
        <end position="295"/>
    </location>
</feature>
<dbReference type="AlphaFoldDB" id="A0A249KTS8"/>
<dbReference type="GO" id="GO:0005886">
    <property type="term" value="C:plasma membrane"/>
    <property type="evidence" value="ECO:0007669"/>
    <property type="project" value="UniProtKB-SubCell"/>
</dbReference>
<dbReference type="Gene3D" id="1.10.3720.10">
    <property type="entry name" value="MetI-like"/>
    <property type="match status" value="1"/>
</dbReference>
<feature type="transmembrane region" description="Helical" evidence="7">
    <location>
        <begin position="118"/>
        <end position="139"/>
    </location>
</feature>
<evidence type="ECO:0000256" key="4">
    <source>
        <dbReference type="ARBA" id="ARBA00022692"/>
    </source>
</evidence>
<accession>A0A249KTS8</accession>
<feature type="transmembrane region" description="Helical" evidence="7">
    <location>
        <begin position="274"/>
        <end position="298"/>
    </location>
</feature>
<dbReference type="PANTHER" id="PTHR30193:SF37">
    <property type="entry name" value="INNER MEMBRANE ABC TRANSPORTER PERMEASE PROTEIN YCJO"/>
    <property type="match status" value="1"/>
</dbReference>
<dbReference type="InterPro" id="IPR051393">
    <property type="entry name" value="ABC_transporter_permease"/>
</dbReference>
<evidence type="ECO:0000259" key="8">
    <source>
        <dbReference type="PROSITE" id="PS50928"/>
    </source>
</evidence>
<dbReference type="RefSeq" id="WP_095686037.1">
    <property type="nucleotide sequence ID" value="NZ_CP016776.1"/>
</dbReference>
<evidence type="ECO:0000313" key="10">
    <source>
        <dbReference type="Proteomes" id="UP000217186"/>
    </source>
</evidence>
<evidence type="ECO:0000256" key="6">
    <source>
        <dbReference type="ARBA" id="ARBA00023136"/>
    </source>
</evidence>
<organism evidence="9 10">
    <name type="scientific">Candidatus Planktophila vernalis</name>
    <dbReference type="NCBI Taxonomy" id="1884907"/>
    <lineage>
        <taxon>Bacteria</taxon>
        <taxon>Bacillati</taxon>
        <taxon>Actinomycetota</taxon>
        <taxon>Actinomycetes</taxon>
        <taxon>Candidatus Nanopelagicales</taxon>
        <taxon>Candidatus Nanopelagicaceae</taxon>
        <taxon>Candidatus Planktophila</taxon>
    </lineage>
</organism>
<dbReference type="KEGG" id="pvn:A7sIIA15_04785"/>
<dbReference type="OrthoDB" id="4319190at2"/>
<proteinExistence type="inferred from homology"/>
<gene>
    <name evidence="9" type="ORF">A7sIIA15_04785</name>
</gene>
<dbReference type="Pfam" id="PF00528">
    <property type="entry name" value="BPD_transp_1"/>
    <property type="match status" value="1"/>
</dbReference>
<feature type="transmembrane region" description="Helical" evidence="7">
    <location>
        <begin position="21"/>
        <end position="44"/>
    </location>
</feature>
<dbReference type="PROSITE" id="PS50928">
    <property type="entry name" value="ABC_TM1"/>
    <property type="match status" value="1"/>
</dbReference>
<dbReference type="Proteomes" id="UP000217186">
    <property type="component" value="Chromosome"/>
</dbReference>
<keyword evidence="2 7" id="KW-0813">Transport</keyword>
<dbReference type="InterPro" id="IPR035906">
    <property type="entry name" value="MetI-like_sf"/>
</dbReference>
<keyword evidence="10" id="KW-1185">Reference proteome</keyword>
<dbReference type="GO" id="GO:0055085">
    <property type="term" value="P:transmembrane transport"/>
    <property type="evidence" value="ECO:0007669"/>
    <property type="project" value="InterPro"/>
</dbReference>
<keyword evidence="6 7" id="KW-0472">Membrane</keyword>
<protein>
    <submittedName>
        <fullName evidence="9">Cellobiose transport system permease protein</fullName>
    </submittedName>
</protein>
<evidence type="ECO:0000256" key="5">
    <source>
        <dbReference type="ARBA" id="ARBA00022989"/>
    </source>
</evidence>
<dbReference type="EMBL" id="CP016776">
    <property type="protein sequence ID" value="ASY20176.1"/>
    <property type="molecule type" value="Genomic_DNA"/>
</dbReference>
<evidence type="ECO:0000256" key="2">
    <source>
        <dbReference type="ARBA" id="ARBA00022448"/>
    </source>
</evidence>
<evidence type="ECO:0000256" key="1">
    <source>
        <dbReference type="ARBA" id="ARBA00004651"/>
    </source>
</evidence>
<dbReference type="CDD" id="cd06261">
    <property type="entry name" value="TM_PBP2"/>
    <property type="match status" value="1"/>
</dbReference>
<dbReference type="SUPFAM" id="SSF161098">
    <property type="entry name" value="MetI-like"/>
    <property type="match status" value="1"/>
</dbReference>
<comment type="subcellular location">
    <subcellularLocation>
        <location evidence="1 7">Cell membrane</location>
        <topology evidence="1 7">Multi-pass membrane protein</topology>
    </subcellularLocation>
</comment>
<evidence type="ECO:0000256" key="7">
    <source>
        <dbReference type="RuleBase" id="RU363032"/>
    </source>
</evidence>
<name>A0A249KTS8_9ACTN</name>
<sequence>MKLPIINRAKKKSSIRAGEGRLAFFAVSPFYFLYLIFGIFPILYTSYMAFFSWDPLGEKIFIGLANFTNLLADDTLWKALRNTLSIWVLGTVPQLALALYMATLLNRTRLRFSGFWRSAILIPNVTSVLAIAVIFSSLYGRDFGLINYALSFFGIDKINWMNGTFSSHVEIATMIIWRWTGYNALIYLAAMQSIPKELYESAQLDGANAWEQFRFITLPGIRNVLIFTVTMSTIGGLQTFNEPYILGGITGGNDKQFYTLAMFLYEEAFRKFQFGYGAAIGIFIFFCVVIFAIINATIASKIAKD</sequence>
<dbReference type="PANTHER" id="PTHR30193">
    <property type="entry name" value="ABC TRANSPORTER PERMEASE PROTEIN"/>
    <property type="match status" value="1"/>
</dbReference>
<keyword evidence="5 7" id="KW-1133">Transmembrane helix</keyword>
<keyword evidence="3" id="KW-1003">Cell membrane</keyword>
<comment type="similarity">
    <text evidence="7">Belongs to the binding-protein-dependent transport system permease family.</text>
</comment>
<evidence type="ECO:0000256" key="3">
    <source>
        <dbReference type="ARBA" id="ARBA00022475"/>
    </source>
</evidence>